<feature type="compositionally biased region" description="Basic and acidic residues" evidence="1">
    <location>
        <begin position="77"/>
        <end position="100"/>
    </location>
</feature>
<dbReference type="Proteomes" id="UP000000598">
    <property type="component" value="Chromosome C"/>
</dbReference>
<sequence length="116" mass="13404">MAKKQDNARSRKNGNSSFNHSDNKISKKHSMKNNMKSNKKKNQMQVRQLDKLDLSIADIVPNKAQKKPRSSASLEGQKVREHYKEDKEVVKKHDKEKKATEKKIEDQLELISGFSL</sequence>
<reference evidence="2 3" key="1">
    <citation type="journal article" date="2004" name="Nature">
        <title>Genome evolution in yeasts.</title>
        <authorList>
            <consortium name="Genolevures"/>
            <person name="Dujon B."/>
            <person name="Sherman D."/>
            <person name="Fischer G."/>
            <person name="Durrens P."/>
            <person name="Casaregola S."/>
            <person name="Lafontaine I."/>
            <person name="de Montigny J."/>
            <person name="Marck C."/>
            <person name="Neuveglise C."/>
            <person name="Talla E."/>
            <person name="Goffard N."/>
            <person name="Frangeul L."/>
            <person name="Aigle M."/>
            <person name="Anthouard V."/>
            <person name="Babour A."/>
            <person name="Barbe V."/>
            <person name="Barnay S."/>
            <person name="Blanchin S."/>
            <person name="Beckerich J.M."/>
            <person name="Beyne E."/>
            <person name="Bleykasten C."/>
            <person name="Boisrame A."/>
            <person name="Boyer J."/>
            <person name="Cattolico L."/>
            <person name="Confanioleri F."/>
            <person name="de Daruvar A."/>
            <person name="Despons L."/>
            <person name="Fabre E."/>
            <person name="Fairhead C."/>
            <person name="Ferry-Dumazet H."/>
            <person name="Groppi A."/>
            <person name="Hantraye F."/>
            <person name="Hennequin C."/>
            <person name="Jauniaux N."/>
            <person name="Joyet P."/>
            <person name="Kachouri R."/>
            <person name="Kerrest A."/>
            <person name="Koszul R."/>
            <person name="Lemaire M."/>
            <person name="Lesur I."/>
            <person name="Ma L."/>
            <person name="Muller H."/>
            <person name="Nicaud J.M."/>
            <person name="Nikolski M."/>
            <person name="Oztas S."/>
            <person name="Ozier-Kalogeropoulos O."/>
            <person name="Pellenz S."/>
            <person name="Potier S."/>
            <person name="Richard G.F."/>
            <person name="Straub M.L."/>
            <person name="Suleau A."/>
            <person name="Swennene D."/>
            <person name="Tekaia F."/>
            <person name="Wesolowski-Louvel M."/>
            <person name="Westhof E."/>
            <person name="Wirth B."/>
            <person name="Zeniou-Meyer M."/>
            <person name="Zivanovic I."/>
            <person name="Bolotin-Fukuhara M."/>
            <person name="Thierry A."/>
            <person name="Bouchier C."/>
            <person name="Caudron B."/>
            <person name="Scarpelli C."/>
            <person name="Gaillardin C."/>
            <person name="Weissenbach J."/>
            <person name="Wincker P."/>
            <person name="Souciet J.L."/>
        </authorList>
    </citation>
    <scope>NUCLEOTIDE SEQUENCE [LARGE SCALE GENOMIC DNA]</scope>
    <source>
        <strain evidence="3">ATCC 8585 / CBS 2359 / DSM 70799 / NBRC 1267 / NRRL Y-1140 / WM37</strain>
    </source>
</reference>
<dbReference type="InParanoid" id="Q6CV22"/>
<dbReference type="HOGENOM" id="CLU_2097232_0_0_1"/>
<dbReference type="AlphaFoldDB" id="Q6CV22"/>
<dbReference type="KEGG" id="kla:KLLA0_C00528g"/>
<evidence type="ECO:0000256" key="1">
    <source>
        <dbReference type="SAM" id="MobiDB-lite"/>
    </source>
</evidence>
<dbReference type="EMBL" id="CR382123">
    <property type="protein sequence ID" value="CAH01068.1"/>
    <property type="molecule type" value="Genomic_DNA"/>
</dbReference>
<accession>Q6CV22</accession>
<name>Q6CV22_KLULA</name>
<feature type="region of interest" description="Disordered" evidence="1">
    <location>
        <begin position="1"/>
        <end position="100"/>
    </location>
</feature>
<organism evidence="2 3">
    <name type="scientific">Kluyveromyces lactis (strain ATCC 8585 / CBS 2359 / DSM 70799 / NBRC 1267 / NRRL Y-1140 / WM37)</name>
    <name type="common">Yeast</name>
    <name type="synonym">Candida sphaerica</name>
    <dbReference type="NCBI Taxonomy" id="284590"/>
    <lineage>
        <taxon>Eukaryota</taxon>
        <taxon>Fungi</taxon>
        <taxon>Dikarya</taxon>
        <taxon>Ascomycota</taxon>
        <taxon>Saccharomycotina</taxon>
        <taxon>Saccharomycetes</taxon>
        <taxon>Saccharomycetales</taxon>
        <taxon>Saccharomycetaceae</taxon>
        <taxon>Kluyveromyces</taxon>
    </lineage>
</organism>
<keyword evidence="3" id="KW-1185">Reference proteome</keyword>
<evidence type="ECO:0000313" key="2">
    <source>
        <dbReference type="EMBL" id="CAH01068.1"/>
    </source>
</evidence>
<gene>
    <name evidence="2" type="ORF">KLLA0_C00528g</name>
</gene>
<feature type="compositionally biased region" description="Basic residues" evidence="1">
    <location>
        <begin position="26"/>
        <end position="42"/>
    </location>
</feature>
<dbReference type="PaxDb" id="284590-Q6CV22"/>
<proteinExistence type="predicted"/>
<evidence type="ECO:0000313" key="3">
    <source>
        <dbReference type="Proteomes" id="UP000000598"/>
    </source>
</evidence>
<protein>
    <submittedName>
        <fullName evidence="2">KLLA0C00528p</fullName>
    </submittedName>
</protein>